<gene>
    <name evidence="1" type="ORF">FS320_20500</name>
</gene>
<name>A0A5N7MTY0_9HYPH</name>
<accession>A0A5N7MTY0</accession>
<evidence type="ECO:0000313" key="1">
    <source>
        <dbReference type="EMBL" id="MPR27496.1"/>
    </source>
</evidence>
<dbReference type="EMBL" id="VOSK01000092">
    <property type="protein sequence ID" value="MPR27496.1"/>
    <property type="molecule type" value="Genomic_DNA"/>
</dbReference>
<dbReference type="AlphaFoldDB" id="A0A5N7MTY0"/>
<evidence type="ECO:0000313" key="2">
    <source>
        <dbReference type="Proteomes" id="UP000403266"/>
    </source>
</evidence>
<dbReference type="Proteomes" id="UP000403266">
    <property type="component" value="Unassembled WGS sequence"/>
</dbReference>
<sequence>MNVVRRRTVGAHNAFAGVSVQIASTEESAQDICDALGIGVAFRFVKDGRDITSVQFDVMKLIDADINSAKPKINGQDVGVGSNLSWELGQPGLAQTDAPSPDARVFLEFT</sequence>
<dbReference type="RefSeq" id="WP_152713812.1">
    <property type="nucleotide sequence ID" value="NZ_VOSJ01000092.1"/>
</dbReference>
<protein>
    <submittedName>
        <fullName evidence="1">Uncharacterized protein</fullName>
    </submittedName>
</protein>
<reference evidence="1 2" key="1">
    <citation type="journal article" date="2019" name="Syst. Appl. Microbiol.">
        <title>Microvirga tunisiensis sp. nov., a root nodule symbiotic bacterium isolated from Lupinus micranthus and L. luteus grown in Northern Tunisia.</title>
        <authorList>
            <person name="Msaddak A."/>
            <person name="Rejili M."/>
            <person name="Duran D."/>
            <person name="Mars M."/>
            <person name="Palacios J.M."/>
            <person name="Ruiz-Argueso T."/>
            <person name="Rey L."/>
            <person name="Imperial J."/>
        </authorList>
    </citation>
    <scope>NUCLEOTIDE SEQUENCE [LARGE SCALE GENOMIC DNA]</scope>
    <source>
        <strain evidence="1 2">Lmie10</strain>
    </source>
</reference>
<keyword evidence="2" id="KW-1185">Reference proteome</keyword>
<proteinExistence type="predicted"/>
<comment type="caution">
    <text evidence="1">The sequence shown here is derived from an EMBL/GenBank/DDBJ whole genome shotgun (WGS) entry which is preliminary data.</text>
</comment>
<organism evidence="1 2">
    <name type="scientific">Microvirga tunisiensis</name>
    <dbReference type="NCBI Taxonomy" id="2108360"/>
    <lineage>
        <taxon>Bacteria</taxon>
        <taxon>Pseudomonadati</taxon>
        <taxon>Pseudomonadota</taxon>
        <taxon>Alphaproteobacteria</taxon>
        <taxon>Hyphomicrobiales</taxon>
        <taxon>Methylobacteriaceae</taxon>
        <taxon>Microvirga</taxon>
    </lineage>
</organism>